<evidence type="ECO:0000313" key="2">
    <source>
        <dbReference type="EMBL" id="SEB45745.1"/>
    </source>
</evidence>
<feature type="transmembrane region" description="Helical" evidence="1">
    <location>
        <begin position="43"/>
        <end position="61"/>
    </location>
</feature>
<evidence type="ECO:0000313" key="3">
    <source>
        <dbReference type="Proteomes" id="UP000199622"/>
    </source>
</evidence>
<proteinExistence type="predicted"/>
<gene>
    <name evidence="2" type="ORF">SAMN04489727_1907</name>
</gene>
<accession>A0A1H4JI85</accession>
<protein>
    <submittedName>
        <fullName evidence="2">Uncharacterized protein</fullName>
    </submittedName>
</protein>
<dbReference type="Proteomes" id="UP000199622">
    <property type="component" value="Unassembled WGS sequence"/>
</dbReference>
<keyword evidence="1" id="KW-0472">Membrane</keyword>
<feature type="transmembrane region" description="Helical" evidence="1">
    <location>
        <begin position="67"/>
        <end position="87"/>
    </location>
</feature>
<dbReference type="AlphaFoldDB" id="A0A1H4JI85"/>
<name>A0A1H4JI85_9PSEU</name>
<reference evidence="3" key="1">
    <citation type="submission" date="2016-10" db="EMBL/GenBank/DDBJ databases">
        <authorList>
            <person name="Varghese N."/>
            <person name="Submissions S."/>
        </authorList>
    </citation>
    <scope>NUCLEOTIDE SEQUENCE [LARGE SCALE GENOMIC DNA]</scope>
    <source>
        <strain evidence="3">DSM 44544</strain>
    </source>
</reference>
<dbReference type="OrthoDB" id="9981078at2"/>
<keyword evidence="1" id="KW-1133">Transmembrane helix</keyword>
<evidence type="ECO:0000256" key="1">
    <source>
        <dbReference type="SAM" id="Phobius"/>
    </source>
</evidence>
<keyword evidence="3" id="KW-1185">Reference proteome</keyword>
<sequence>MISSAPNPNPTPNARAGLGWWGAIGLVADVSAIVTLATQGPTALAVVTCAVALVAGIRLITTRLRGALRVGLLVLLIGAVALAVVLIGPDRVKSWASPAASDVTAMTGGCPPFQVFAQNRWLPYGARQLAGPNLQSRVIGPIAPNKTIYVDGWVHGPVAYPLNTPPWNSDVYFHLADNTGWVTFAGVRAVPTDEDPTGHSPDGGLPAVTLATCQGAIR</sequence>
<feature type="transmembrane region" description="Helical" evidence="1">
    <location>
        <begin position="18"/>
        <end position="36"/>
    </location>
</feature>
<dbReference type="RefSeq" id="WP_091305470.1">
    <property type="nucleotide sequence ID" value="NZ_FNSO01000003.1"/>
</dbReference>
<dbReference type="EMBL" id="FNSO01000003">
    <property type="protein sequence ID" value="SEB45745.1"/>
    <property type="molecule type" value="Genomic_DNA"/>
</dbReference>
<keyword evidence="1" id="KW-0812">Transmembrane</keyword>
<organism evidence="2 3">
    <name type="scientific">Amycolatopsis tolypomycina</name>
    <dbReference type="NCBI Taxonomy" id="208445"/>
    <lineage>
        <taxon>Bacteria</taxon>
        <taxon>Bacillati</taxon>
        <taxon>Actinomycetota</taxon>
        <taxon>Actinomycetes</taxon>
        <taxon>Pseudonocardiales</taxon>
        <taxon>Pseudonocardiaceae</taxon>
        <taxon>Amycolatopsis</taxon>
    </lineage>
</organism>